<dbReference type="eggNOG" id="COG3905">
    <property type="taxonomic scope" value="Bacteria"/>
</dbReference>
<dbReference type="OrthoDB" id="8400336at2"/>
<dbReference type="STRING" id="1000565.METUNv1_01481"/>
<reference evidence="1 2" key="1">
    <citation type="journal article" date="2011" name="J. Bacteriol.">
        <title>Genome sequence of Methyloversatilis universalis FAM5T, a methylotrophic representative of the order Rhodocyclales.</title>
        <authorList>
            <person name="Kittichotirat W."/>
            <person name="Good N.M."/>
            <person name="Hall R."/>
            <person name="Bringel F."/>
            <person name="Lajus A."/>
            <person name="Medigue C."/>
            <person name="Smalley N.E."/>
            <person name="Beck D."/>
            <person name="Bumgarner R."/>
            <person name="Vuilleumier S."/>
            <person name="Kalyuzhnaya M.G."/>
        </authorList>
    </citation>
    <scope>NUCLEOTIDE SEQUENCE [LARGE SCALE GENOMIC DNA]</scope>
    <source>
        <strain evidence="2">ATCC BAA-1314 / JCM 13912 / FAM5</strain>
    </source>
</reference>
<comment type="caution">
    <text evidence="1">The sequence shown here is derived from an EMBL/GenBank/DDBJ whole genome shotgun (WGS) entry which is preliminary data.</text>
</comment>
<sequence length="88" mass="9840">MKTATIPSLRVEPELREAAEKVLQEGETLSSFVEASIRESIARRQMQTEFLACGLASRDRARETGRYTQADDVVARLDRMLAEAKAGR</sequence>
<organism evidence="1 2">
    <name type="scientific">Methyloversatilis universalis (strain ATCC BAA-1314 / DSM 25237 / JCM 13912 / CCUG 52030 / FAM5)</name>
    <dbReference type="NCBI Taxonomy" id="1000565"/>
    <lineage>
        <taxon>Bacteria</taxon>
        <taxon>Pseudomonadati</taxon>
        <taxon>Pseudomonadota</taxon>
        <taxon>Betaproteobacteria</taxon>
        <taxon>Nitrosomonadales</taxon>
        <taxon>Sterolibacteriaceae</taxon>
        <taxon>Methyloversatilis</taxon>
    </lineage>
</organism>
<dbReference type="NCBIfam" id="NF041551">
    <property type="entry name" value="YlcI_YnfO_N"/>
    <property type="match status" value="1"/>
</dbReference>
<accession>F5RB42</accession>
<evidence type="ECO:0000313" key="1">
    <source>
        <dbReference type="EMBL" id="EGK72178.1"/>
    </source>
</evidence>
<gene>
    <name evidence="1" type="ORF">METUNv1_01481</name>
</gene>
<proteinExistence type="predicted"/>
<protein>
    <recommendedName>
        <fullName evidence="3">Prevent-host-death protein</fullName>
    </recommendedName>
</protein>
<dbReference type="EMBL" id="AFHG01000042">
    <property type="protein sequence ID" value="EGK72178.1"/>
    <property type="molecule type" value="Genomic_DNA"/>
</dbReference>
<dbReference type="RefSeq" id="WP_008060356.1">
    <property type="nucleotide sequence ID" value="NZ_AFHG01000042.1"/>
</dbReference>
<dbReference type="AlphaFoldDB" id="F5RB42"/>
<keyword evidence="2" id="KW-1185">Reference proteome</keyword>
<dbReference type="Proteomes" id="UP000005019">
    <property type="component" value="Unassembled WGS sequence"/>
</dbReference>
<name>F5RB42_METUF</name>
<evidence type="ECO:0008006" key="3">
    <source>
        <dbReference type="Google" id="ProtNLM"/>
    </source>
</evidence>
<evidence type="ECO:0000313" key="2">
    <source>
        <dbReference type="Proteomes" id="UP000005019"/>
    </source>
</evidence>